<name>X0VNV7_9ZZZZ</name>
<proteinExistence type="predicted"/>
<organism evidence="1">
    <name type="scientific">marine sediment metagenome</name>
    <dbReference type="NCBI Taxonomy" id="412755"/>
    <lineage>
        <taxon>unclassified sequences</taxon>
        <taxon>metagenomes</taxon>
        <taxon>ecological metagenomes</taxon>
    </lineage>
</organism>
<dbReference type="EMBL" id="BARS01039527">
    <property type="protein sequence ID" value="GAG19935.1"/>
    <property type="molecule type" value="Genomic_DNA"/>
</dbReference>
<sequence>MVRTMSQDNLMERTMRFGLRVRRLARALPRNDYGRAIGGELERTVGSIGAHYRAACRARSTHERIEQLWTAEEDADDSAYWMEVVSGARLMRRERLVPLLQEAHEIAAIMAAARESASRRRKRKART</sequence>
<feature type="non-terminal residue" evidence="1">
    <location>
        <position position="127"/>
    </location>
</feature>
<dbReference type="SUPFAM" id="SSF158446">
    <property type="entry name" value="IVS-encoded protein-like"/>
    <property type="match status" value="1"/>
</dbReference>
<dbReference type="InterPro" id="IPR036583">
    <property type="entry name" value="23S_rRNA_IVS_sf"/>
</dbReference>
<gene>
    <name evidence="1" type="ORF">S01H1_60349</name>
</gene>
<dbReference type="AlphaFoldDB" id="X0VNV7"/>
<comment type="caution">
    <text evidence="1">The sequence shown here is derived from an EMBL/GenBank/DDBJ whole genome shotgun (WGS) entry which is preliminary data.</text>
</comment>
<dbReference type="InterPro" id="IPR012657">
    <property type="entry name" value="23S_rRNA-intervening_sequence"/>
</dbReference>
<dbReference type="Gene3D" id="1.20.1440.60">
    <property type="entry name" value="23S rRNA-intervening sequence"/>
    <property type="match status" value="1"/>
</dbReference>
<protein>
    <recommendedName>
        <fullName evidence="2">Four helix bundle protein</fullName>
    </recommendedName>
</protein>
<accession>X0VNV7</accession>
<dbReference type="NCBIfam" id="TIGR02436">
    <property type="entry name" value="four helix bundle protein"/>
    <property type="match status" value="1"/>
</dbReference>
<reference evidence="1" key="1">
    <citation type="journal article" date="2014" name="Front. Microbiol.">
        <title>High frequency of phylogenetically diverse reductive dehalogenase-homologous genes in deep subseafloor sedimentary metagenomes.</title>
        <authorList>
            <person name="Kawai M."/>
            <person name="Futagami T."/>
            <person name="Toyoda A."/>
            <person name="Takaki Y."/>
            <person name="Nishi S."/>
            <person name="Hori S."/>
            <person name="Arai W."/>
            <person name="Tsubouchi T."/>
            <person name="Morono Y."/>
            <person name="Uchiyama I."/>
            <person name="Ito T."/>
            <person name="Fujiyama A."/>
            <person name="Inagaki F."/>
            <person name="Takami H."/>
        </authorList>
    </citation>
    <scope>NUCLEOTIDE SEQUENCE</scope>
    <source>
        <strain evidence="1">Expedition CK06-06</strain>
    </source>
</reference>
<evidence type="ECO:0008006" key="2">
    <source>
        <dbReference type="Google" id="ProtNLM"/>
    </source>
</evidence>
<evidence type="ECO:0000313" key="1">
    <source>
        <dbReference type="EMBL" id="GAG19935.1"/>
    </source>
</evidence>